<evidence type="ECO:0000259" key="1">
    <source>
        <dbReference type="Pfam" id="PF06985"/>
    </source>
</evidence>
<reference evidence="3" key="1">
    <citation type="journal article" date="2011" name="Nat. Commun.">
        <title>Effector diversification within compartments of the Leptosphaeria maculans genome affected by Repeat-Induced Point mutations.</title>
        <authorList>
            <person name="Rouxel T."/>
            <person name="Grandaubert J."/>
            <person name="Hane J.K."/>
            <person name="Hoede C."/>
            <person name="van de Wouw A.P."/>
            <person name="Couloux A."/>
            <person name="Dominguez V."/>
            <person name="Anthouard V."/>
            <person name="Bally P."/>
            <person name="Bourras S."/>
            <person name="Cozijnsen A.J."/>
            <person name="Ciuffetti L.M."/>
            <person name="Degrave A."/>
            <person name="Dilmaghani A."/>
            <person name="Duret L."/>
            <person name="Fudal I."/>
            <person name="Goodwin S.B."/>
            <person name="Gout L."/>
            <person name="Glaser N."/>
            <person name="Linglin J."/>
            <person name="Kema G.H.J."/>
            <person name="Lapalu N."/>
            <person name="Lawrence C.B."/>
            <person name="May K."/>
            <person name="Meyer M."/>
            <person name="Ollivier B."/>
            <person name="Poulain J."/>
            <person name="Schoch C.L."/>
            <person name="Simon A."/>
            <person name="Spatafora J.W."/>
            <person name="Stachowiak A."/>
            <person name="Turgeon B.G."/>
            <person name="Tyler B.M."/>
            <person name="Vincent D."/>
            <person name="Weissenbach J."/>
            <person name="Amselem J."/>
            <person name="Quesneville H."/>
            <person name="Oliver R.P."/>
            <person name="Wincker P."/>
            <person name="Balesdent M.-H."/>
            <person name="Howlett B.J."/>
        </authorList>
    </citation>
    <scope>NUCLEOTIDE SEQUENCE [LARGE SCALE GENOMIC DNA]</scope>
    <source>
        <strain evidence="3">JN3 / isolate v23.1.3 / race Av1-4-5-6-7-8</strain>
    </source>
</reference>
<accession>E5A209</accession>
<name>E5A209_LEPMJ</name>
<dbReference type="VEuPathDB" id="FungiDB:LEMA_P091350.1"/>
<organism evidence="3">
    <name type="scientific">Leptosphaeria maculans (strain JN3 / isolate v23.1.3 / race Av1-4-5-6-7-8)</name>
    <name type="common">Blackleg fungus</name>
    <name type="synonym">Phoma lingam</name>
    <dbReference type="NCBI Taxonomy" id="985895"/>
    <lineage>
        <taxon>Eukaryota</taxon>
        <taxon>Fungi</taxon>
        <taxon>Dikarya</taxon>
        <taxon>Ascomycota</taxon>
        <taxon>Pezizomycotina</taxon>
        <taxon>Dothideomycetes</taxon>
        <taxon>Pleosporomycetidae</taxon>
        <taxon>Pleosporales</taxon>
        <taxon>Pleosporineae</taxon>
        <taxon>Leptosphaeriaceae</taxon>
        <taxon>Plenodomus</taxon>
        <taxon>Plenodomus lingam/Leptosphaeria maculans species complex</taxon>
    </lineage>
</organism>
<keyword evidence="3" id="KW-1185">Reference proteome</keyword>
<dbReference type="InterPro" id="IPR010730">
    <property type="entry name" value="HET"/>
</dbReference>
<dbReference type="OrthoDB" id="5347061at2759"/>
<dbReference type="HOGENOM" id="CLU_002639_2_8_1"/>
<sequence>MVTVCASCKGLQKQLHSLNSAQETGKDILQWMNTSLRELRTSSASCRACALILNGILSHHDRFHDQYEEDVFIKVESYRSKPDQDAQDHLSVEVWWKGRHGQSAREDEEEADDDEQYGGYPDLKLEFFTDGDGQSSFSAIGRGLPISENPLQDFGLCSAQSMISNCLSSHSICKSRHSGPTTLPRRILDLFAEDSMSVRLHESEYLEAERRHEYGEYVALCHVWGLADNLPKLTTTTLQEYKKTIAWSTFPIALQEAILLTRAMKIRWLWIDSLCLMQDETQEKLEESLQMDDIFGNAFLTIAATSAIESSTHPLFSVKKQPFKIQTQDNQGLPIKIYVREQPSHYSFKALSDEGADMNDLEVPFNMSKESNLDTPLLTRAWPYTERLLSCRVLHFTKSEMVFECWEGHQCECGRIDNTIYDSRATDRIKQEFGRLLAKTSSLLAIKRPGNGSAKVDNITSQLASTDLTGCPQILSKLREEALLKWSYIVTEYTARKITYDNDRLIAIASVARALSPAIQSGYIAGQWTCSTLSLLWYPDDSTQCHRTKVPNGQVPSWSWASIEGSSIFTETTSAMDLACRVSFGPKGKRACAWSPIMGEPMHLSAAMAAEVTFGITSTSPWAYHLSKNNVSVDFTPDVVPLQGEDAIQDCETLVCVLVSMTFRSTIVGLVLRASGSNIYRRVGLFECFKCTPEGGMSEDAENLFEYWFPEMQDMTQLDTFPKRTFTVV</sequence>
<dbReference type="GeneID" id="13281371"/>
<dbReference type="PANTHER" id="PTHR33112:SF9">
    <property type="entry name" value="HETEROKARYON INCOMPATIBILITY DOMAIN-CONTAINING PROTEIN"/>
    <property type="match status" value="1"/>
</dbReference>
<dbReference type="EMBL" id="FP929132">
    <property type="protein sequence ID" value="CBX97726.1"/>
    <property type="molecule type" value="Genomic_DNA"/>
</dbReference>
<protein>
    <recommendedName>
        <fullName evidence="1">Heterokaryon incompatibility domain-containing protein</fullName>
    </recommendedName>
</protein>
<dbReference type="Proteomes" id="UP000002668">
    <property type="component" value="Genome"/>
</dbReference>
<evidence type="ECO:0000313" key="3">
    <source>
        <dbReference type="Proteomes" id="UP000002668"/>
    </source>
</evidence>
<dbReference type="InParanoid" id="E5A209"/>
<feature type="domain" description="Heterokaryon incompatibility" evidence="1">
    <location>
        <begin position="217"/>
        <end position="386"/>
    </location>
</feature>
<gene>
    <name evidence="2" type="ORF">LEMA_P091350.1</name>
</gene>
<evidence type="ECO:0000313" key="2">
    <source>
        <dbReference type="EMBL" id="CBX97726.1"/>
    </source>
</evidence>
<proteinExistence type="predicted"/>
<dbReference type="eggNOG" id="ENOG502SICY">
    <property type="taxonomic scope" value="Eukaryota"/>
</dbReference>
<dbReference type="OMA" id="YQCECGR"/>
<dbReference type="STRING" id="985895.E5A209"/>
<dbReference type="PANTHER" id="PTHR33112">
    <property type="entry name" value="DOMAIN PROTEIN, PUTATIVE-RELATED"/>
    <property type="match status" value="1"/>
</dbReference>
<dbReference type="AlphaFoldDB" id="E5A209"/>
<dbReference type="RefSeq" id="XP_003841205.1">
    <property type="nucleotide sequence ID" value="XM_003841157.1"/>
</dbReference>
<dbReference type="Pfam" id="PF06985">
    <property type="entry name" value="HET"/>
    <property type="match status" value="1"/>
</dbReference>